<accession>A0AC58SLS7</accession>
<sequence>MQAISRFRVDLSQCEAELRKVSSERDALRLLCSQKDEAIKDLQADLIKVREEKVELDKQLQQKIEKIGLLREEVDQIRAECNRWKETIDRLAAEKETISTKLLSADVQFLSIKLKGSVQAKKIDELETRLAEAKAEVESSKVLADKSIAVYRVDAEVAQMESRKAANTVDARAHWVAELAKCSSRRETLEEIHARGFDLTEEIKKAKELEAEAEALASNDDDDDGSKSGSEDGE</sequence>
<protein>
    <submittedName>
        <fullName evidence="2">Uncharacterized protein LOC142168774</fullName>
    </submittedName>
</protein>
<proteinExistence type="predicted"/>
<reference evidence="1" key="1">
    <citation type="journal article" date="2014" name="Nat. Commun.">
        <title>The tobacco genome sequence and its comparison with those of tomato and potato.</title>
        <authorList>
            <person name="Sierro N."/>
            <person name="Battey J.N."/>
            <person name="Ouadi S."/>
            <person name="Bakaher N."/>
            <person name="Bovet L."/>
            <person name="Willig A."/>
            <person name="Goepfert S."/>
            <person name="Peitsch M.C."/>
            <person name="Ivanov N.V."/>
        </authorList>
    </citation>
    <scope>NUCLEOTIDE SEQUENCE [LARGE SCALE GENOMIC DNA]</scope>
</reference>
<name>A0AC58SLS7_TOBAC</name>
<gene>
    <name evidence="2" type="primary">LOC142168774</name>
</gene>
<dbReference type="RefSeq" id="XP_075085929.1">
    <property type="nucleotide sequence ID" value="XM_075229828.1"/>
</dbReference>
<dbReference type="Proteomes" id="UP000790787">
    <property type="component" value="Chromosome 14"/>
</dbReference>
<evidence type="ECO:0000313" key="1">
    <source>
        <dbReference type="Proteomes" id="UP000790787"/>
    </source>
</evidence>
<evidence type="ECO:0000313" key="2">
    <source>
        <dbReference type="RefSeq" id="XP_075085929.1"/>
    </source>
</evidence>
<organism evidence="1 2">
    <name type="scientific">Nicotiana tabacum</name>
    <name type="common">Common tobacco</name>
    <dbReference type="NCBI Taxonomy" id="4097"/>
    <lineage>
        <taxon>Eukaryota</taxon>
        <taxon>Viridiplantae</taxon>
        <taxon>Streptophyta</taxon>
        <taxon>Embryophyta</taxon>
        <taxon>Tracheophyta</taxon>
        <taxon>Spermatophyta</taxon>
        <taxon>Magnoliopsida</taxon>
        <taxon>eudicotyledons</taxon>
        <taxon>Gunneridae</taxon>
        <taxon>Pentapetalae</taxon>
        <taxon>asterids</taxon>
        <taxon>lamiids</taxon>
        <taxon>Solanales</taxon>
        <taxon>Solanaceae</taxon>
        <taxon>Nicotianoideae</taxon>
        <taxon>Nicotianeae</taxon>
        <taxon>Nicotiana</taxon>
    </lineage>
</organism>
<keyword evidence="1" id="KW-1185">Reference proteome</keyword>
<reference evidence="2" key="2">
    <citation type="submission" date="2025-08" db="UniProtKB">
        <authorList>
            <consortium name="RefSeq"/>
        </authorList>
    </citation>
    <scope>IDENTIFICATION</scope>
    <source>
        <tissue evidence="2">Leaf</tissue>
    </source>
</reference>